<protein>
    <recommendedName>
        <fullName evidence="4">Secreted protein</fullName>
    </recommendedName>
</protein>
<gene>
    <name evidence="2" type="ORF">P167DRAFT_510529</name>
</gene>
<organism evidence="2 3">
    <name type="scientific">Morchella conica CCBAS932</name>
    <dbReference type="NCBI Taxonomy" id="1392247"/>
    <lineage>
        <taxon>Eukaryota</taxon>
        <taxon>Fungi</taxon>
        <taxon>Dikarya</taxon>
        <taxon>Ascomycota</taxon>
        <taxon>Pezizomycotina</taxon>
        <taxon>Pezizomycetes</taxon>
        <taxon>Pezizales</taxon>
        <taxon>Morchellaceae</taxon>
        <taxon>Morchella</taxon>
    </lineage>
</organism>
<accession>A0A3N4KGC7</accession>
<reference evidence="2 3" key="1">
    <citation type="journal article" date="2018" name="Nat. Ecol. Evol.">
        <title>Pezizomycetes genomes reveal the molecular basis of ectomycorrhizal truffle lifestyle.</title>
        <authorList>
            <person name="Murat C."/>
            <person name="Payen T."/>
            <person name="Noel B."/>
            <person name="Kuo A."/>
            <person name="Morin E."/>
            <person name="Chen J."/>
            <person name="Kohler A."/>
            <person name="Krizsan K."/>
            <person name="Balestrini R."/>
            <person name="Da Silva C."/>
            <person name="Montanini B."/>
            <person name="Hainaut M."/>
            <person name="Levati E."/>
            <person name="Barry K.W."/>
            <person name="Belfiori B."/>
            <person name="Cichocki N."/>
            <person name="Clum A."/>
            <person name="Dockter R.B."/>
            <person name="Fauchery L."/>
            <person name="Guy J."/>
            <person name="Iotti M."/>
            <person name="Le Tacon F."/>
            <person name="Lindquist E.A."/>
            <person name="Lipzen A."/>
            <person name="Malagnac F."/>
            <person name="Mello A."/>
            <person name="Molinier V."/>
            <person name="Miyauchi S."/>
            <person name="Poulain J."/>
            <person name="Riccioni C."/>
            <person name="Rubini A."/>
            <person name="Sitrit Y."/>
            <person name="Splivallo R."/>
            <person name="Traeger S."/>
            <person name="Wang M."/>
            <person name="Zifcakova L."/>
            <person name="Wipf D."/>
            <person name="Zambonelli A."/>
            <person name="Paolocci F."/>
            <person name="Nowrousian M."/>
            <person name="Ottonello S."/>
            <person name="Baldrian P."/>
            <person name="Spatafora J.W."/>
            <person name="Henrissat B."/>
            <person name="Nagy L.G."/>
            <person name="Aury J.M."/>
            <person name="Wincker P."/>
            <person name="Grigoriev I.V."/>
            <person name="Bonfante P."/>
            <person name="Martin F.M."/>
        </authorList>
    </citation>
    <scope>NUCLEOTIDE SEQUENCE [LARGE SCALE GENOMIC DNA]</scope>
    <source>
        <strain evidence="2 3">CCBAS932</strain>
    </source>
</reference>
<keyword evidence="1" id="KW-0732">Signal</keyword>
<evidence type="ECO:0000313" key="2">
    <source>
        <dbReference type="EMBL" id="RPB09547.1"/>
    </source>
</evidence>
<name>A0A3N4KGC7_9PEZI</name>
<dbReference type="EMBL" id="ML119151">
    <property type="protein sequence ID" value="RPB09547.1"/>
    <property type="molecule type" value="Genomic_DNA"/>
</dbReference>
<evidence type="ECO:0000256" key="1">
    <source>
        <dbReference type="SAM" id="SignalP"/>
    </source>
</evidence>
<proteinExistence type="predicted"/>
<evidence type="ECO:0008006" key="4">
    <source>
        <dbReference type="Google" id="ProtNLM"/>
    </source>
</evidence>
<keyword evidence="3" id="KW-1185">Reference proteome</keyword>
<feature type="signal peptide" evidence="1">
    <location>
        <begin position="1"/>
        <end position="26"/>
    </location>
</feature>
<sequence length="74" mass="7944">MDLWMGLPLPTYLLIVVVAIAPPDTADHSVLSQIAELCCLCEHPVASSGLSRTQRYCALKTAVVKASVAFYVVP</sequence>
<dbReference type="Proteomes" id="UP000277580">
    <property type="component" value="Unassembled WGS sequence"/>
</dbReference>
<dbReference type="AlphaFoldDB" id="A0A3N4KGC7"/>
<dbReference type="InParanoid" id="A0A3N4KGC7"/>
<evidence type="ECO:0000313" key="3">
    <source>
        <dbReference type="Proteomes" id="UP000277580"/>
    </source>
</evidence>
<feature type="chain" id="PRO_5018125272" description="Secreted protein" evidence="1">
    <location>
        <begin position="27"/>
        <end position="74"/>
    </location>
</feature>